<dbReference type="InterPro" id="IPR016195">
    <property type="entry name" value="Pol/histidinol_Pase-like"/>
</dbReference>
<dbReference type="STRING" id="989403.SAMN05421798_104299"/>
<dbReference type="CDD" id="cd04485">
    <property type="entry name" value="DnaE_OBF"/>
    <property type="match status" value="1"/>
</dbReference>
<evidence type="ECO:0000256" key="4">
    <source>
        <dbReference type="ARBA" id="ARBA00019114"/>
    </source>
</evidence>
<evidence type="ECO:0000256" key="3">
    <source>
        <dbReference type="ARBA" id="ARBA00012417"/>
    </source>
</evidence>
<dbReference type="Pfam" id="PF07733">
    <property type="entry name" value="DNA_pol3_alpha"/>
    <property type="match status" value="1"/>
</dbReference>
<dbReference type="PANTHER" id="PTHR32294:SF0">
    <property type="entry name" value="DNA POLYMERASE III SUBUNIT ALPHA"/>
    <property type="match status" value="1"/>
</dbReference>
<keyword evidence="15" id="KW-1185">Reference proteome</keyword>
<dbReference type="Proteomes" id="UP000076577">
    <property type="component" value="Unassembled WGS sequence"/>
</dbReference>
<organism evidence="14 15">
    <name type="scientific">Pseudovibrio axinellae</name>
    <dbReference type="NCBI Taxonomy" id="989403"/>
    <lineage>
        <taxon>Bacteria</taxon>
        <taxon>Pseudomonadati</taxon>
        <taxon>Pseudomonadota</taxon>
        <taxon>Alphaproteobacteria</taxon>
        <taxon>Hyphomicrobiales</taxon>
        <taxon>Stappiaceae</taxon>
        <taxon>Pseudovibrio</taxon>
    </lineage>
</organism>
<dbReference type="Gene3D" id="3.20.20.140">
    <property type="entry name" value="Metal-dependent hydrolases"/>
    <property type="match status" value="1"/>
</dbReference>
<dbReference type="EC" id="2.7.7.7" evidence="3"/>
<evidence type="ECO:0000313" key="14">
    <source>
        <dbReference type="EMBL" id="KZL21872.1"/>
    </source>
</evidence>
<dbReference type="Gene3D" id="1.10.150.870">
    <property type="match status" value="1"/>
</dbReference>
<dbReference type="InterPro" id="IPR040982">
    <property type="entry name" value="DNA_pol3_finger"/>
</dbReference>
<dbReference type="Pfam" id="PF14579">
    <property type="entry name" value="HHH_6"/>
    <property type="match status" value="1"/>
</dbReference>
<dbReference type="RefSeq" id="WP_068001093.1">
    <property type="nucleotide sequence ID" value="NZ_FOFM01000004.1"/>
</dbReference>
<feature type="domain" description="Polymerase/histidinol phosphatase N-terminal" evidence="13">
    <location>
        <begin position="7"/>
        <end position="74"/>
    </location>
</feature>
<sequence length="1144" mass="126671">MSSPGFVHLRVHSAFSLLEGALPIGKLIDLASKDEQPALAITDSGNLFGALEFSEKAFGSGLQPIVGCQVCVNFGDQPDAVGDEAVSDLVLLAVNEQGYENLMDLVSRAFLDTEPGLKASVPLARVLDKSAGVIALTGASEGPINSLLLEGEGALAKSRLEVLKGVFGDRLYVELQRHNMKGEEDVEAELLNLAYALSIPIVATNESFFPNPDDYEAHDALIAISEGRVIVETDRRQLTPDHCFKTRQQMMELFSDLPEALENSVNIARRCHYRPLKRAPILPRFAGADADGEEAERAESDELTRQAKEGLRARLDLHGLAPDLEEKDYWDRLDYELGIIIRMKFPGYFLIVADFIKWAKGQDIPVGPGRGSGAGSLVAWSLTITDLDPMRFSLLFERFLNPDRVSMPDFDIDFCQNRREEVIRYVQRKYGREQVAQIITFGTLQAKAVLRDVGRVLQMPYGQVDRLSKLVPGNPANPVTLSEALEQEPRLREATKQEEVVDRLLKMAQKLEGLYRHASTHAAGVVIGDRPLEQLVPLYRDPRSDMPVAQFNMKWVEAAGLVKFDFLGLKTLTVIDTAVAHIKKRGINVKIEEIPIDDPATYKLLAASETVGVFQLESQGMRRAIAGMRPDRFEDIIALVALYRPGPMDNIPIYNAVKHGEQEPDYLHPLLEPILTETNGIIVYQEQVMQIAQVLSGYSLGEADLLRRAMGKKIAAEMEIQRARFVEGAVAQEVNKDQAGMIYDLVAKFANYGFNKSHAAAYALVAYQTAWLKANYPVEFLAGIMTLDLGNTDKLSDFRQEALRMGIEVVPPSVNKSGVHFDVLDGKIVYAMGAIKGVGEQAVEHIVEVRGDKPFADMADFATRISPKVLNKRTIENLIAAGAFDEMNANRAQLLDGLERIVGMAQRTEENKTSGQNDFFGGDSAPEPLILNPTDPWLPSERLQKEYAAVGFYISAHPLDEYHNLFTKLRVQLWKDFERSVKAGSSAGRLAGTVTAKQERKTRTGNQMGIVRISDPTGQYEAVLFSETLNQCRDLLEPGQSVVLLVQADMRDDEVSVRISQVEPLEKVAGRVHRTLRVFLNSDEPIQSLKRQLRRGGDGEVSCVVLLDNGQREVEVKLPGNYQLSPQLSGALKTLPGVMDVQMS</sequence>
<evidence type="ECO:0000256" key="7">
    <source>
        <dbReference type="ARBA" id="ARBA00022695"/>
    </source>
</evidence>
<keyword evidence="5" id="KW-0963">Cytoplasm</keyword>
<evidence type="ECO:0000256" key="2">
    <source>
        <dbReference type="ARBA" id="ARBA00009496"/>
    </source>
</evidence>
<dbReference type="AlphaFoldDB" id="A0A166B3Z7"/>
<evidence type="ECO:0000256" key="1">
    <source>
        <dbReference type="ARBA" id="ARBA00004496"/>
    </source>
</evidence>
<evidence type="ECO:0000256" key="5">
    <source>
        <dbReference type="ARBA" id="ARBA00022490"/>
    </source>
</evidence>
<dbReference type="InterPro" id="IPR004013">
    <property type="entry name" value="PHP_dom"/>
</dbReference>
<dbReference type="SUPFAM" id="SSF160975">
    <property type="entry name" value="AF1531-like"/>
    <property type="match status" value="1"/>
</dbReference>
<reference evidence="14 15" key="1">
    <citation type="journal article" date="2016" name="Front. Microbiol.">
        <title>Comparative Genomic Analysis Reveals a Diverse Repertoire of Genes Involved in Prokaryote-Eukaryote Interactions within the Pseudovibrio Genus.</title>
        <authorList>
            <person name="Romano S."/>
            <person name="Fernandez-Guerra A."/>
            <person name="Reen F.J."/>
            <person name="Glockner F.O."/>
            <person name="Crowley S.P."/>
            <person name="O'Sullivan O."/>
            <person name="Cotter P.D."/>
            <person name="Adams C."/>
            <person name="Dobson A.D."/>
            <person name="O'Gara F."/>
        </authorList>
    </citation>
    <scope>NUCLEOTIDE SEQUENCE [LARGE SCALE GENOMIC DNA]</scope>
    <source>
        <strain evidence="14 15">Ad2</strain>
    </source>
</reference>
<dbReference type="InterPro" id="IPR011708">
    <property type="entry name" value="DNA_pol3_alpha_NTPase_dom"/>
</dbReference>
<comment type="function">
    <text evidence="10">DNA polymerase III is a complex, multichain enzyme responsible for most of the replicative synthesis in bacteria. This DNA polymerase also exhibits 3' to 5' exonuclease activity. The alpha chain is the DNA polymerase.</text>
</comment>
<dbReference type="GO" id="GO:0003676">
    <property type="term" value="F:nucleic acid binding"/>
    <property type="evidence" value="ECO:0007669"/>
    <property type="project" value="InterPro"/>
</dbReference>
<comment type="subunit">
    <text evidence="11">DNA polymerase III contains a core (composed of alpha, epsilon and theta chains) that associates with a tau subunit. This core dimerizes to form the POLIII' complex. PolIII' associates with the gamma complex (composed of gamma, delta, delta', psi and chi chains) and with the beta chain to form the complete DNA polymerase III complex.</text>
</comment>
<dbReference type="OrthoDB" id="9803237at2"/>
<name>A0A166B3Z7_9HYPH</name>
<evidence type="ECO:0000256" key="11">
    <source>
        <dbReference type="ARBA" id="ARBA00026073"/>
    </source>
</evidence>
<dbReference type="NCBIfam" id="NF004226">
    <property type="entry name" value="PRK05673.1"/>
    <property type="match status" value="1"/>
</dbReference>
<comment type="subcellular location">
    <subcellularLocation>
        <location evidence="1">Cytoplasm</location>
    </subcellularLocation>
</comment>
<evidence type="ECO:0000256" key="6">
    <source>
        <dbReference type="ARBA" id="ARBA00022679"/>
    </source>
</evidence>
<dbReference type="Pfam" id="PF17657">
    <property type="entry name" value="DNA_pol3_finger"/>
    <property type="match status" value="1"/>
</dbReference>
<dbReference type="GO" id="GO:0003887">
    <property type="term" value="F:DNA-directed DNA polymerase activity"/>
    <property type="evidence" value="ECO:0007669"/>
    <property type="project" value="UniProtKB-KW"/>
</dbReference>
<dbReference type="SMART" id="SM00481">
    <property type="entry name" value="POLIIIAc"/>
    <property type="match status" value="1"/>
</dbReference>
<evidence type="ECO:0000256" key="9">
    <source>
        <dbReference type="ARBA" id="ARBA00022932"/>
    </source>
</evidence>
<dbReference type="NCBIfam" id="TIGR00594">
    <property type="entry name" value="polc"/>
    <property type="match status" value="1"/>
</dbReference>
<dbReference type="InterPro" id="IPR029460">
    <property type="entry name" value="DNAPol_HHH"/>
</dbReference>
<keyword evidence="7 14" id="KW-0548">Nucleotidyltransferase</keyword>
<comment type="caution">
    <text evidence="14">The sequence shown here is derived from an EMBL/GenBank/DDBJ whole genome shotgun (WGS) entry which is preliminary data.</text>
</comment>
<dbReference type="Pfam" id="PF01336">
    <property type="entry name" value="tRNA_anti-codon"/>
    <property type="match status" value="1"/>
</dbReference>
<dbReference type="InterPro" id="IPR049821">
    <property type="entry name" value="PolIIIA_DnaE1_PHP"/>
</dbReference>
<dbReference type="InterPro" id="IPR004365">
    <property type="entry name" value="NA-bd_OB_tRNA"/>
</dbReference>
<dbReference type="GO" id="GO:0005737">
    <property type="term" value="C:cytoplasm"/>
    <property type="evidence" value="ECO:0007669"/>
    <property type="project" value="UniProtKB-SubCell"/>
</dbReference>
<dbReference type="EMBL" id="LMCB01000002">
    <property type="protein sequence ID" value="KZL21872.1"/>
    <property type="molecule type" value="Genomic_DNA"/>
</dbReference>
<keyword evidence="6 14" id="KW-0808">Transferase</keyword>
<dbReference type="CDD" id="cd07433">
    <property type="entry name" value="PHP_PolIIIA_DnaE1"/>
    <property type="match status" value="1"/>
</dbReference>
<dbReference type="InterPro" id="IPR041931">
    <property type="entry name" value="DNA_pol3_alpha_thumb_dom"/>
</dbReference>
<comment type="catalytic activity">
    <reaction evidence="12">
        <text>DNA(n) + a 2'-deoxyribonucleoside 5'-triphosphate = DNA(n+1) + diphosphate</text>
        <dbReference type="Rhea" id="RHEA:22508"/>
        <dbReference type="Rhea" id="RHEA-COMP:17339"/>
        <dbReference type="Rhea" id="RHEA-COMP:17340"/>
        <dbReference type="ChEBI" id="CHEBI:33019"/>
        <dbReference type="ChEBI" id="CHEBI:61560"/>
        <dbReference type="ChEBI" id="CHEBI:173112"/>
        <dbReference type="EC" id="2.7.7.7"/>
    </reaction>
</comment>
<dbReference type="PANTHER" id="PTHR32294">
    <property type="entry name" value="DNA POLYMERASE III SUBUNIT ALPHA"/>
    <property type="match status" value="1"/>
</dbReference>
<comment type="similarity">
    <text evidence="2">Belongs to the DNA polymerase type-C family. DnaE subfamily.</text>
</comment>
<proteinExistence type="inferred from homology"/>
<dbReference type="InterPro" id="IPR004805">
    <property type="entry name" value="DnaE2/DnaE/PolC"/>
</dbReference>
<gene>
    <name evidence="14" type="primary">dnaE1</name>
    <name evidence="14" type="ORF">PsAD2_00301</name>
</gene>
<dbReference type="SUPFAM" id="SSF89550">
    <property type="entry name" value="PHP domain-like"/>
    <property type="match status" value="1"/>
</dbReference>
<dbReference type="Pfam" id="PF02811">
    <property type="entry name" value="PHP"/>
    <property type="match status" value="1"/>
</dbReference>
<dbReference type="PATRIC" id="fig|989403.3.peg.319"/>
<evidence type="ECO:0000256" key="10">
    <source>
        <dbReference type="ARBA" id="ARBA00025611"/>
    </source>
</evidence>
<accession>A0A166B3Z7</accession>
<evidence type="ECO:0000256" key="8">
    <source>
        <dbReference type="ARBA" id="ARBA00022705"/>
    </source>
</evidence>
<evidence type="ECO:0000313" key="15">
    <source>
        <dbReference type="Proteomes" id="UP000076577"/>
    </source>
</evidence>
<dbReference type="InterPro" id="IPR003141">
    <property type="entry name" value="Pol/His_phosphatase_N"/>
</dbReference>
<evidence type="ECO:0000256" key="12">
    <source>
        <dbReference type="ARBA" id="ARBA00049244"/>
    </source>
</evidence>
<evidence type="ECO:0000259" key="13">
    <source>
        <dbReference type="SMART" id="SM00481"/>
    </source>
</evidence>
<keyword evidence="9" id="KW-0239">DNA-directed DNA polymerase</keyword>
<dbReference type="GO" id="GO:0006260">
    <property type="term" value="P:DNA replication"/>
    <property type="evidence" value="ECO:0007669"/>
    <property type="project" value="UniProtKB-KW"/>
</dbReference>
<keyword evidence="8" id="KW-0235">DNA replication</keyword>
<dbReference type="Gene3D" id="1.10.10.1600">
    <property type="entry name" value="Bacterial DNA polymerase III alpha subunit, thumb domain"/>
    <property type="match status" value="1"/>
</dbReference>
<dbReference type="GO" id="GO:0008408">
    <property type="term" value="F:3'-5' exonuclease activity"/>
    <property type="evidence" value="ECO:0007669"/>
    <property type="project" value="InterPro"/>
</dbReference>
<protein>
    <recommendedName>
        <fullName evidence="4">DNA polymerase III subunit alpha</fullName>
        <ecNumber evidence="3">2.7.7.7</ecNumber>
    </recommendedName>
</protein>